<dbReference type="eggNOG" id="ENOG502QQ5W">
    <property type="taxonomic scope" value="Eukaryota"/>
</dbReference>
<evidence type="ECO:0000256" key="2">
    <source>
        <dbReference type="ARBA" id="ARBA00022737"/>
    </source>
</evidence>
<evidence type="ECO:0000256" key="3">
    <source>
        <dbReference type="ARBA" id="ARBA00023157"/>
    </source>
</evidence>
<feature type="non-terminal residue" evidence="6">
    <location>
        <position position="1"/>
    </location>
</feature>
<reference evidence="6 7" key="1">
    <citation type="journal article" date="2010" name="Plant Cell">
        <title>The Chlorella variabilis NC64A genome reveals adaptation to photosymbiosis, coevolution with viruses, and cryptic sex.</title>
        <authorList>
            <person name="Blanc G."/>
            <person name="Duncan G."/>
            <person name="Agarkova I."/>
            <person name="Borodovsky M."/>
            <person name="Gurnon J."/>
            <person name="Kuo A."/>
            <person name="Lindquist E."/>
            <person name="Lucas S."/>
            <person name="Pangilinan J."/>
            <person name="Polle J."/>
            <person name="Salamov A."/>
            <person name="Terry A."/>
            <person name="Yamada T."/>
            <person name="Dunigan D.D."/>
            <person name="Grigoriev I.V."/>
            <person name="Claverie J.M."/>
            <person name="Van Etten J.L."/>
        </authorList>
    </citation>
    <scope>NUCLEOTIDE SEQUENCE [LARGE SCALE GENOMIC DNA]</scope>
    <source>
        <strain evidence="6 7">NC64A</strain>
    </source>
</reference>
<feature type="domain" description="SRCR" evidence="5">
    <location>
        <begin position="455"/>
        <end position="555"/>
    </location>
</feature>
<gene>
    <name evidence="6" type="ORF">CHLNCDRAFT_6829</name>
</gene>
<evidence type="ECO:0000256" key="1">
    <source>
        <dbReference type="ARBA" id="ARBA00022729"/>
    </source>
</evidence>
<dbReference type="FunFam" id="3.10.250.10:FF:000010">
    <property type="entry name" value="T-cell differentiation antigen CD6"/>
    <property type="match status" value="1"/>
</dbReference>
<dbReference type="PANTHER" id="PTHR19331">
    <property type="entry name" value="SCAVENGER RECEPTOR DOMAIN-CONTAINING"/>
    <property type="match status" value="1"/>
</dbReference>
<feature type="domain" description="SRCR" evidence="5">
    <location>
        <begin position="1"/>
        <end position="101"/>
    </location>
</feature>
<feature type="domain" description="SRCR" evidence="5">
    <location>
        <begin position="344"/>
        <end position="447"/>
    </location>
</feature>
<dbReference type="OrthoDB" id="547695at2759"/>
<dbReference type="OMA" id="ADCFNLG"/>
<dbReference type="PROSITE" id="PS50287">
    <property type="entry name" value="SRCR_2"/>
    <property type="match status" value="5"/>
</dbReference>
<keyword evidence="4" id="KW-0325">Glycoprotein</keyword>
<dbReference type="InParanoid" id="E1ZK07"/>
<protein>
    <recommendedName>
        <fullName evidence="5">SRCR domain-containing protein</fullName>
    </recommendedName>
</protein>
<name>E1ZK07_CHLVA</name>
<accession>E1ZK07</accession>
<dbReference type="InterPro" id="IPR036772">
    <property type="entry name" value="SRCR-like_dom_sf"/>
</dbReference>
<evidence type="ECO:0000313" key="7">
    <source>
        <dbReference type="Proteomes" id="UP000008141"/>
    </source>
</evidence>
<dbReference type="FunFam" id="3.10.250.10:FF:000001">
    <property type="entry name" value="Lysyl oxidase 4 isoform X1"/>
    <property type="match status" value="4"/>
</dbReference>
<dbReference type="SUPFAM" id="SSF56487">
    <property type="entry name" value="SRCR-like"/>
    <property type="match status" value="5"/>
</dbReference>
<dbReference type="RefSeq" id="XP_005846189.1">
    <property type="nucleotide sequence ID" value="XM_005846127.1"/>
</dbReference>
<proteinExistence type="predicted"/>
<feature type="domain" description="SRCR" evidence="5">
    <location>
        <begin position="110"/>
        <end position="211"/>
    </location>
</feature>
<sequence>VRLVNGTDARSGRLEVLRNAAWGTVCEDGFDSVDATVACRQLGLGTSGAAVGGARYGRGKGAILLDEVGCTGEEAALELCPSQGWGRHDCTHAQDVGVECDDALPGEVTVRLVNGDNNLRSGRVEVLRNGVWGTVCDDDFTDAAAGVVCQQLGLGSSGTAVGRAAFGPGSGPIWLDGVRCTGAEVRLQGCPHGPWNASDCSHEEDVGVRCYGETGERELLPQVATVRLVSGTNTNATSGRLEVLNKGVWGTVCDDGFGPAEATTVCRQLLHRRNVSGVVRPGAFFGPGAGQIWLDDVRCPASVRDGADPRLELCSHSDWGQVDCTHNEDVSVTCGDNPRAPATVRLRGGPSSRVGRLEVLHADEWGSVCEAGFEPVDAGVACQQMGLGPFGLVLPGGTYSGTGTPPARVWLDGVTCTGAEARLELCPSRGWGAVSCTSERAVAINCTAAATSATLRLVGGAAPTVGRLEVLNDGVWGTVCDDGFGQTEATVACQQLQLGTWGIAAPNTQAVSEARGTIWLDDVVCRGTETRLEECSHRPWGETNCQHSEDITIQC</sequence>
<dbReference type="Gene3D" id="3.10.250.10">
    <property type="entry name" value="SRCR-like domain"/>
    <property type="match status" value="5"/>
</dbReference>
<keyword evidence="2" id="KW-0677">Repeat</keyword>
<dbReference type="InterPro" id="IPR001190">
    <property type="entry name" value="SRCR"/>
</dbReference>
<evidence type="ECO:0000256" key="4">
    <source>
        <dbReference type="ARBA" id="ARBA00023180"/>
    </source>
</evidence>
<dbReference type="EMBL" id="GL433849">
    <property type="protein sequence ID" value="EFN54087.1"/>
    <property type="molecule type" value="Genomic_DNA"/>
</dbReference>
<dbReference type="PROSITE" id="PS00420">
    <property type="entry name" value="SRCR_1"/>
    <property type="match status" value="2"/>
</dbReference>
<organism evidence="7">
    <name type="scientific">Chlorella variabilis</name>
    <name type="common">Green alga</name>
    <dbReference type="NCBI Taxonomy" id="554065"/>
    <lineage>
        <taxon>Eukaryota</taxon>
        <taxon>Viridiplantae</taxon>
        <taxon>Chlorophyta</taxon>
        <taxon>core chlorophytes</taxon>
        <taxon>Trebouxiophyceae</taxon>
        <taxon>Chlorellales</taxon>
        <taxon>Chlorellaceae</taxon>
        <taxon>Chlorella clade</taxon>
        <taxon>Chlorella</taxon>
    </lineage>
</organism>
<dbReference type="Pfam" id="PF00530">
    <property type="entry name" value="SRCR"/>
    <property type="match status" value="5"/>
</dbReference>
<dbReference type="STRING" id="554065.E1ZK07"/>
<feature type="domain" description="SRCR" evidence="5">
    <location>
        <begin position="226"/>
        <end position="335"/>
    </location>
</feature>
<dbReference type="Proteomes" id="UP000008141">
    <property type="component" value="Unassembled WGS sequence"/>
</dbReference>
<dbReference type="GO" id="GO:0016020">
    <property type="term" value="C:membrane"/>
    <property type="evidence" value="ECO:0007669"/>
    <property type="project" value="InterPro"/>
</dbReference>
<feature type="non-terminal residue" evidence="6">
    <location>
        <position position="555"/>
    </location>
</feature>
<dbReference type="GeneID" id="17353483"/>
<keyword evidence="3" id="KW-1015">Disulfide bond</keyword>
<dbReference type="PANTHER" id="PTHR19331:SF487">
    <property type="entry name" value="SOLUBLE SCAVENGER RECEPTOR CYSTEINE-RICH DOMAIN-CONTAINING PROTEIN SSC5D"/>
    <property type="match status" value="1"/>
</dbReference>
<dbReference type="KEGG" id="cvr:CHLNCDRAFT_6829"/>
<evidence type="ECO:0000313" key="6">
    <source>
        <dbReference type="EMBL" id="EFN54087.1"/>
    </source>
</evidence>
<dbReference type="PRINTS" id="PR00258">
    <property type="entry name" value="SPERACTRCPTR"/>
</dbReference>
<keyword evidence="1" id="KW-0732">Signal</keyword>
<dbReference type="AlphaFoldDB" id="E1ZK07"/>
<dbReference type="SMART" id="SM00202">
    <property type="entry name" value="SR"/>
    <property type="match status" value="5"/>
</dbReference>
<keyword evidence="7" id="KW-1185">Reference proteome</keyword>
<evidence type="ECO:0000259" key="5">
    <source>
        <dbReference type="PROSITE" id="PS50287"/>
    </source>
</evidence>